<dbReference type="KEGG" id="bsed:DN745_16540"/>
<reference evidence="1 2" key="1">
    <citation type="submission" date="2018-06" db="EMBL/GenBank/DDBJ databases">
        <title>Lujinxingia sediminis gen. nov. sp. nov., a new facultative anaerobic member of the class Deltaproteobacteria, and proposal of Lujinxingaceae fam. nov.</title>
        <authorList>
            <person name="Guo L.-Y."/>
            <person name="Li C.-M."/>
            <person name="Wang S."/>
            <person name="Du Z.-J."/>
        </authorList>
    </citation>
    <scope>NUCLEOTIDE SEQUENCE [LARGE SCALE GENOMIC DNA]</scope>
    <source>
        <strain evidence="1 2">FA350</strain>
    </source>
</reference>
<dbReference type="AlphaFoldDB" id="A0A2Z4FPB6"/>
<evidence type="ECO:0000313" key="2">
    <source>
        <dbReference type="Proteomes" id="UP000249799"/>
    </source>
</evidence>
<name>A0A2Z4FPB6_9DELT</name>
<gene>
    <name evidence="1" type="ORF">DN745_16540</name>
</gene>
<sequence length="110" mass="11338">MQLEPAEPNKFRTPFRVMSGCLGLLTGTSGLVLLGLGSMGRSACGPTVQAGEQMIENDAGSGLEATLGVFTSLFGMAGSGVSWLLLALGSALLLGTLIWAVLAYKAFESR</sequence>
<proteinExistence type="predicted"/>
<protein>
    <submittedName>
        <fullName evidence="1">Uncharacterized protein</fullName>
    </submittedName>
</protein>
<organism evidence="1 2">
    <name type="scientific">Bradymonas sediminis</name>
    <dbReference type="NCBI Taxonomy" id="1548548"/>
    <lineage>
        <taxon>Bacteria</taxon>
        <taxon>Deltaproteobacteria</taxon>
        <taxon>Bradymonadales</taxon>
        <taxon>Bradymonadaceae</taxon>
        <taxon>Bradymonas</taxon>
    </lineage>
</organism>
<evidence type="ECO:0000313" key="1">
    <source>
        <dbReference type="EMBL" id="AWV90839.1"/>
    </source>
</evidence>
<accession>A0A2Z4FPB6</accession>
<dbReference type="EMBL" id="CP030032">
    <property type="protein sequence ID" value="AWV90839.1"/>
    <property type="molecule type" value="Genomic_DNA"/>
</dbReference>
<keyword evidence="2" id="KW-1185">Reference proteome</keyword>
<dbReference type="RefSeq" id="WP_111336536.1">
    <property type="nucleotide sequence ID" value="NZ_CP030032.1"/>
</dbReference>
<dbReference type="Proteomes" id="UP000249799">
    <property type="component" value="Chromosome"/>
</dbReference>